<evidence type="ECO:0000259" key="1">
    <source>
        <dbReference type="SMART" id="SM00382"/>
    </source>
</evidence>
<reference evidence="2 3" key="1">
    <citation type="journal article" date="2006" name="Genome Res.">
        <title>Skewed genomic variability in strains of the toxigenic bacterial pathogen, Clostridium perfringens.</title>
        <authorList>
            <person name="Myers G.S."/>
            <person name="Rasko D.A."/>
            <person name="Cheung J.K."/>
            <person name="Ravel J."/>
            <person name="Seshadri R."/>
            <person name="Deboy R.T."/>
            <person name="Ren Q."/>
            <person name="Varga J."/>
            <person name="Awad M.M."/>
            <person name="Brinkac L.M."/>
            <person name="Daugherty S.C."/>
            <person name="Haft D.H."/>
            <person name="Dodson R.J."/>
            <person name="Madupu R."/>
            <person name="Nelson W.C."/>
            <person name="Rosovitz M.J."/>
            <person name="Sullivan S.A."/>
            <person name="Khouri H."/>
            <person name="Dimitrov G.I."/>
            <person name="Watkins K.L."/>
            <person name="Mulligan S."/>
            <person name="Benton J."/>
            <person name="Radune D."/>
            <person name="Fisher D.J."/>
            <person name="Atkins H.S."/>
            <person name="Hiscox T."/>
            <person name="Jost B.H."/>
            <person name="Billington S.J."/>
            <person name="Songer J.G."/>
            <person name="McClane B.A."/>
            <person name="Titball R.W."/>
            <person name="Rood J.I."/>
            <person name="Melville S.B."/>
            <person name="Paulsen I.T."/>
        </authorList>
    </citation>
    <scope>NUCLEOTIDE SEQUENCE [LARGE SCALE GENOMIC DNA]</scope>
    <source>
        <strain evidence="3">ATCC 13124 / DSM 756 / JCM 1290 / NCIMB 6125 / NCTC 8237 / S 107 / Type A</strain>
    </source>
</reference>
<protein>
    <submittedName>
        <fullName evidence="2">McrB domain protein</fullName>
    </submittedName>
</protein>
<dbReference type="InterPro" id="IPR003593">
    <property type="entry name" value="AAA+_ATPase"/>
</dbReference>
<organism evidence="2 3">
    <name type="scientific">Clostridium perfringens (strain ATCC 13124 / DSM 756 / JCM 1290 / NCIMB 6125 / NCTC 8237 / Type A)</name>
    <dbReference type="NCBI Taxonomy" id="195103"/>
    <lineage>
        <taxon>Bacteria</taxon>
        <taxon>Bacillati</taxon>
        <taxon>Bacillota</taxon>
        <taxon>Clostridia</taxon>
        <taxon>Eubacteriales</taxon>
        <taxon>Clostridiaceae</taxon>
        <taxon>Clostridium</taxon>
    </lineage>
</organism>
<dbReference type="Pfam" id="PF07728">
    <property type="entry name" value="AAA_5"/>
    <property type="match status" value="1"/>
</dbReference>
<dbReference type="GO" id="GO:0016887">
    <property type="term" value="F:ATP hydrolysis activity"/>
    <property type="evidence" value="ECO:0007669"/>
    <property type="project" value="InterPro"/>
</dbReference>
<name>A0A0H2YQ80_CLOP1</name>
<dbReference type="Proteomes" id="UP000001823">
    <property type="component" value="Chromosome"/>
</dbReference>
<dbReference type="STRING" id="195103.CPF_0992"/>
<evidence type="ECO:0000313" key="2">
    <source>
        <dbReference type="EMBL" id="ABG82732.1"/>
    </source>
</evidence>
<dbReference type="PANTHER" id="PTHR37291">
    <property type="entry name" value="5-METHYLCYTOSINE-SPECIFIC RESTRICTION ENZYME B"/>
    <property type="match status" value="1"/>
</dbReference>
<evidence type="ECO:0000313" key="3">
    <source>
        <dbReference type="Proteomes" id="UP000001823"/>
    </source>
</evidence>
<dbReference type="PANTHER" id="PTHR37291:SF1">
    <property type="entry name" value="TYPE IV METHYL-DIRECTED RESTRICTION ENZYME ECOKMCRB SUBUNIT"/>
    <property type="match status" value="1"/>
</dbReference>
<feature type="domain" description="AAA+ ATPase" evidence="1">
    <location>
        <begin position="265"/>
        <end position="456"/>
    </location>
</feature>
<dbReference type="EMBL" id="CP000246">
    <property type="protein sequence ID" value="ABG82732.1"/>
    <property type="molecule type" value="Genomic_DNA"/>
</dbReference>
<dbReference type="eggNOG" id="COG1401">
    <property type="taxonomic scope" value="Bacteria"/>
</dbReference>
<dbReference type="SMART" id="SM00382">
    <property type="entry name" value="AAA"/>
    <property type="match status" value="1"/>
</dbReference>
<dbReference type="InterPro" id="IPR027417">
    <property type="entry name" value="P-loop_NTPase"/>
</dbReference>
<sequence>MDKIKNEVTKEVKDLTKEDYLSILEFLKNHAGEEYSNPENEENIEEKNKYIALREEAQETLSKFRAIGDLFKEEGLVYEKKGASKWLVAARVTRVRNYLWIELKEPEKMGFSTSISIFADKIEEGNKLRFRVVLETKDLKSDEGDYVRHFRFLEELDPEEDKFEYWDNYSDYSYLERGKTSDIRALIQDVKERKELKLQIGRTLYYEDVKRISKEEIREFFEDAVKELKPYYDLAVEGEYSLLGEEELGISEEGEEYLEEPKILKVKNQILYGPPGTGKTYNAINRALEIIDFKKYKELIGNEGEREKVIKVFNELLEEGQIAFCTFHQSYGYEDFVEGLRSNESGAGFVPKDGIFKKLCRKASKSPKNYVLIIDEINRGNISKIFGELITLIEDDKRLGEKNELKVTLPYSNERFGVPKNLYILGTMNTADRSIALLDTALRRRFEFFEYMPKEELLPEDACGINLREFLRVINERIEYLFDREHTIGHSYFLKEDLTFEELVSIMKNKVIPLVQEYFYGDWEKVELVLGGSCKKGKSNRFIEKSRIDTRKLFKGMMVDSYGEEYKYSIVENPEKEAFLNIYEDEE</sequence>
<gene>
    <name evidence="2" type="ordered locus">CPF_0992</name>
</gene>
<dbReference type="PaxDb" id="195103-CPF_0992"/>
<keyword evidence="3" id="KW-1185">Reference proteome</keyword>
<dbReference type="Gene3D" id="3.40.50.300">
    <property type="entry name" value="P-loop containing nucleotide triphosphate hydrolases"/>
    <property type="match status" value="1"/>
</dbReference>
<proteinExistence type="predicted"/>
<dbReference type="InterPro" id="IPR052934">
    <property type="entry name" value="Methyl-DNA_Rec/Restrict_Enz"/>
</dbReference>
<dbReference type="InterPro" id="IPR011704">
    <property type="entry name" value="ATPase_dyneun-rel_AAA"/>
</dbReference>
<dbReference type="GO" id="GO:0005524">
    <property type="term" value="F:ATP binding"/>
    <property type="evidence" value="ECO:0007669"/>
    <property type="project" value="InterPro"/>
</dbReference>
<dbReference type="RefSeq" id="WP_011590499.1">
    <property type="nucleotide sequence ID" value="NC_008261.1"/>
</dbReference>
<dbReference type="HOGENOM" id="CLU_008747_7_0_9"/>
<dbReference type="AlphaFoldDB" id="A0A0H2YQ80"/>
<dbReference type="SUPFAM" id="SSF52540">
    <property type="entry name" value="P-loop containing nucleoside triphosphate hydrolases"/>
    <property type="match status" value="1"/>
</dbReference>
<accession>A0A0H2YQ80</accession>
<dbReference type="REBASE" id="13350">
    <property type="entry name" value="CpeAMcrBCP"/>
</dbReference>
<dbReference type="KEGG" id="cpf:CPF_0992"/>